<dbReference type="SUPFAM" id="SSF54523">
    <property type="entry name" value="Pili subunits"/>
    <property type="match status" value="1"/>
</dbReference>
<keyword evidence="3" id="KW-1185">Reference proteome</keyword>
<dbReference type="RefSeq" id="WP_088555142.1">
    <property type="nucleotide sequence ID" value="NZ_BDGJ01000198.1"/>
</dbReference>
<reference evidence="3" key="1">
    <citation type="journal article" date="2017" name="Appl. Environ. Microbiol.">
        <title>Genomic Analysis of Calderihabitans maritimus KKC1, a Thermophilic, Hydrogenogenic, Carboxydotrophic Bacterium Isolated from Marine Sediment.</title>
        <authorList>
            <person name="Omae K."/>
            <person name="Yoneda Y."/>
            <person name="Fukuyama Y."/>
            <person name="Yoshida T."/>
            <person name="Sako Y."/>
        </authorList>
    </citation>
    <scope>NUCLEOTIDE SEQUENCE [LARGE SCALE GENOMIC DNA]</scope>
    <source>
        <strain evidence="3">KKC1</strain>
    </source>
</reference>
<dbReference type="OrthoDB" id="1729788at2"/>
<dbReference type="EMBL" id="BDGJ01000198">
    <property type="protein sequence ID" value="GAW94137.1"/>
    <property type="molecule type" value="Genomic_DNA"/>
</dbReference>
<feature type="transmembrane region" description="Helical" evidence="1">
    <location>
        <begin position="12"/>
        <end position="32"/>
    </location>
</feature>
<dbReference type="AlphaFoldDB" id="A0A1Z5HXP6"/>
<accession>A0A1Z5HXP6</accession>
<sequence>MDWRDTRGFTLVEVILTSVIIGLLLGGVYTLLSGGMRSWQVSEGRIDVQQNVRIAVSRIVREIREARQVHEDSDAANLFLVDREGRIIWYYLHSSGDLRRAVKEYGGLNFGGHNPVASNLKEVSFSYNRTPIEESTLVTVRVTGVDSRGKEFTLYTQARLRVSD</sequence>
<protein>
    <recommendedName>
        <fullName evidence="4">Prepilin-type N-terminal cleavage/methylation domain-containing protein</fullName>
    </recommendedName>
</protein>
<dbReference type="NCBIfam" id="TIGR02532">
    <property type="entry name" value="IV_pilin_GFxxxE"/>
    <property type="match status" value="1"/>
</dbReference>
<keyword evidence="1" id="KW-0812">Transmembrane</keyword>
<comment type="caution">
    <text evidence="2">The sequence shown here is derived from an EMBL/GenBank/DDBJ whole genome shotgun (WGS) entry which is preliminary data.</text>
</comment>
<evidence type="ECO:0008006" key="4">
    <source>
        <dbReference type="Google" id="ProtNLM"/>
    </source>
</evidence>
<dbReference type="Proteomes" id="UP000197032">
    <property type="component" value="Unassembled WGS sequence"/>
</dbReference>
<name>A0A1Z5HXP6_9FIRM</name>
<gene>
    <name evidence="2" type="ORF">KKC1_32510</name>
</gene>
<keyword evidence="1" id="KW-0472">Membrane</keyword>
<proteinExistence type="predicted"/>
<evidence type="ECO:0000313" key="3">
    <source>
        <dbReference type="Proteomes" id="UP000197032"/>
    </source>
</evidence>
<keyword evidence="1" id="KW-1133">Transmembrane helix</keyword>
<dbReference type="InterPro" id="IPR012902">
    <property type="entry name" value="N_methyl_site"/>
</dbReference>
<dbReference type="InterPro" id="IPR045584">
    <property type="entry name" value="Pilin-like"/>
</dbReference>
<dbReference type="Pfam" id="PF07963">
    <property type="entry name" value="N_methyl"/>
    <property type="match status" value="1"/>
</dbReference>
<organism evidence="2 3">
    <name type="scientific">Calderihabitans maritimus</name>
    <dbReference type="NCBI Taxonomy" id="1246530"/>
    <lineage>
        <taxon>Bacteria</taxon>
        <taxon>Bacillati</taxon>
        <taxon>Bacillota</taxon>
        <taxon>Clostridia</taxon>
        <taxon>Neomoorellales</taxon>
        <taxon>Calderihabitantaceae</taxon>
        <taxon>Calderihabitans</taxon>
    </lineage>
</organism>
<evidence type="ECO:0000256" key="1">
    <source>
        <dbReference type="SAM" id="Phobius"/>
    </source>
</evidence>
<dbReference type="PROSITE" id="PS00409">
    <property type="entry name" value="PROKAR_NTER_METHYL"/>
    <property type="match status" value="1"/>
</dbReference>
<evidence type="ECO:0000313" key="2">
    <source>
        <dbReference type="EMBL" id="GAW94137.1"/>
    </source>
</evidence>